<dbReference type="RefSeq" id="WP_126448480.1">
    <property type="nucleotide sequence ID" value="NZ_CP034549.1"/>
</dbReference>
<dbReference type="InterPro" id="IPR013766">
    <property type="entry name" value="Thioredoxin_domain"/>
</dbReference>
<dbReference type="PANTHER" id="PTHR42852">
    <property type="entry name" value="THIOL:DISULFIDE INTERCHANGE PROTEIN DSBE"/>
    <property type="match status" value="1"/>
</dbReference>
<gene>
    <name evidence="7" type="ORF">EJ995_11165</name>
</gene>
<dbReference type="PANTHER" id="PTHR42852:SF6">
    <property type="entry name" value="THIOL:DISULFIDE INTERCHANGE PROTEIN DSBE"/>
    <property type="match status" value="1"/>
</dbReference>
<proteinExistence type="predicted"/>
<dbReference type="Pfam" id="PF14289">
    <property type="entry name" value="DUF4369"/>
    <property type="match status" value="1"/>
</dbReference>
<evidence type="ECO:0000256" key="5">
    <source>
        <dbReference type="SAM" id="SignalP"/>
    </source>
</evidence>
<keyword evidence="5" id="KW-0732">Signal</keyword>
<protein>
    <submittedName>
        <fullName evidence="7">AhpC/TSA family protein</fullName>
    </submittedName>
</protein>
<evidence type="ECO:0000256" key="3">
    <source>
        <dbReference type="ARBA" id="ARBA00023157"/>
    </source>
</evidence>
<keyword evidence="4" id="KW-0676">Redox-active center</keyword>
<dbReference type="InterPro" id="IPR050553">
    <property type="entry name" value="Thioredoxin_ResA/DsbE_sf"/>
</dbReference>
<feature type="chain" id="PRO_5019175536" evidence="5">
    <location>
        <begin position="26"/>
        <end position="379"/>
    </location>
</feature>
<dbReference type="GO" id="GO:0016209">
    <property type="term" value="F:antioxidant activity"/>
    <property type="evidence" value="ECO:0007669"/>
    <property type="project" value="InterPro"/>
</dbReference>
<dbReference type="GO" id="GO:0016491">
    <property type="term" value="F:oxidoreductase activity"/>
    <property type="evidence" value="ECO:0007669"/>
    <property type="project" value="InterPro"/>
</dbReference>
<evidence type="ECO:0000259" key="6">
    <source>
        <dbReference type="PROSITE" id="PS51352"/>
    </source>
</evidence>
<keyword evidence="2" id="KW-0201">Cytochrome c-type biogenesis</keyword>
<keyword evidence="8" id="KW-1185">Reference proteome</keyword>
<dbReference type="PROSITE" id="PS51352">
    <property type="entry name" value="THIOREDOXIN_2"/>
    <property type="match status" value="1"/>
</dbReference>
<dbReference type="OrthoDB" id="1069091at2"/>
<comment type="subcellular location">
    <subcellularLocation>
        <location evidence="1">Cell envelope</location>
    </subcellularLocation>
</comment>
<dbReference type="Proteomes" id="UP000279600">
    <property type="component" value="Chromosome"/>
</dbReference>
<evidence type="ECO:0000256" key="4">
    <source>
        <dbReference type="ARBA" id="ARBA00023284"/>
    </source>
</evidence>
<accession>A0A3S9MZS9</accession>
<name>A0A3S9MZS9_9FLAO</name>
<dbReference type="InterPro" id="IPR025380">
    <property type="entry name" value="DUF4369"/>
</dbReference>
<dbReference type="InterPro" id="IPR036249">
    <property type="entry name" value="Thioredoxin-like_sf"/>
</dbReference>
<evidence type="ECO:0000313" key="8">
    <source>
        <dbReference type="Proteomes" id="UP000279600"/>
    </source>
</evidence>
<dbReference type="KEGG" id="noj:EJ995_11165"/>
<evidence type="ECO:0000256" key="2">
    <source>
        <dbReference type="ARBA" id="ARBA00022748"/>
    </source>
</evidence>
<organism evidence="7 8">
    <name type="scientific">Nonlabens ponticola</name>
    <dbReference type="NCBI Taxonomy" id="2496866"/>
    <lineage>
        <taxon>Bacteria</taxon>
        <taxon>Pseudomonadati</taxon>
        <taxon>Bacteroidota</taxon>
        <taxon>Flavobacteriia</taxon>
        <taxon>Flavobacteriales</taxon>
        <taxon>Flavobacteriaceae</taxon>
        <taxon>Nonlabens</taxon>
    </lineage>
</organism>
<dbReference type="Pfam" id="PF00578">
    <property type="entry name" value="AhpC-TSA"/>
    <property type="match status" value="1"/>
</dbReference>
<dbReference type="AlphaFoldDB" id="A0A3S9MZS9"/>
<evidence type="ECO:0000256" key="1">
    <source>
        <dbReference type="ARBA" id="ARBA00004196"/>
    </source>
</evidence>
<dbReference type="GO" id="GO:0030313">
    <property type="term" value="C:cell envelope"/>
    <property type="evidence" value="ECO:0007669"/>
    <property type="project" value="UniProtKB-SubCell"/>
</dbReference>
<evidence type="ECO:0000313" key="7">
    <source>
        <dbReference type="EMBL" id="AZQ44765.1"/>
    </source>
</evidence>
<feature type="signal peptide" evidence="5">
    <location>
        <begin position="1"/>
        <end position="25"/>
    </location>
</feature>
<dbReference type="CDD" id="cd02966">
    <property type="entry name" value="TlpA_like_family"/>
    <property type="match status" value="1"/>
</dbReference>
<dbReference type="EMBL" id="CP034549">
    <property type="protein sequence ID" value="AZQ44765.1"/>
    <property type="molecule type" value="Genomic_DNA"/>
</dbReference>
<dbReference type="PROSITE" id="PS51257">
    <property type="entry name" value="PROKAR_LIPOPROTEIN"/>
    <property type="match status" value="1"/>
</dbReference>
<dbReference type="GO" id="GO:0017004">
    <property type="term" value="P:cytochrome complex assembly"/>
    <property type="evidence" value="ECO:0007669"/>
    <property type="project" value="UniProtKB-KW"/>
</dbReference>
<reference evidence="7 8" key="1">
    <citation type="submission" date="2018-12" db="EMBL/GenBank/DDBJ databases">
        <title>Complete genome of Nonlabens sp. MJ115.</title>
        <authorList>
            <person name="Choi H.S."/>
            <person name="Jung J."/>
        </authorList>
    </citation>
    <scope>NUCLEOTIDE SEQUENCE [LARGE SCALE GENOMIC DNA]</scope>
    <source>
        <strain evidence="7 8">MJ115</strain>
    </source>
</reference>
<dbReference type="SUPFAM" id="SSF52833">
    <property type="entry name" value="Thioredoxin-like"/>
    <property type="match status" value="1"/>
</dbReference>
<feature type="domain" description="Thioredoxin" evidence="6">
    <location>
        <begin position="232"/>
        <end position="374"/>
    </location>
</feature>
<dbReference type="Gene3D" id="3.40.30.10">
    <property type="entry name" value="Glutaredoxin"/>
    <property type="match status" value="1"/>
</dbReference>
<sequence length="379" mass="43440">MPIKQKLYILSIVLLVLSCKTENQSAIEPEPENMSLLVGEVKDFPDSTWIYLSYEGNDADSTMVTKGKFQFEQTVEYPKSYTIYTKNPPNWSSIWLEEGTTTFSARNGDFRNAIASGTATQEEDNSFVESLGGYWNKQDSLRLIYIDTLQPAIEQEKASDYAAKLRADKFKKEQAYIAENPNSYLSAHLLDFYTTTYGYDTVNLLFSKFPDSLKSSAYGMRINKFLDTNESPDIGDDYIDFTLKNDTGEMVKFSEARGKLTLIDFWASWCGPCIEEYPTLKKVYEQNKANGFEIVGVSQDLNEEPWLESIKKNRLNWTNLINDKNSPSDPYLIYGINGIPDNFLVDENGKIIARNLRGEDLEKAVKDYFKYRRPDNDVF</sequence>
<dbReference type="InterPro" id="IPR000866">
    <property type="entry name" value="AhpC/TSA"/>
</dbReference>
<keyword evidence="3" id="KW-1015">Disulfide bond</keyword>